<feature type="compositionally biased region" description="Polar residues" evidence="1">
    <location>
        <begin position="257"/>
        <end position="267"/>
    </location>
</feature>
<dbReference type="RefSeq" id="WP_204078312.1">
    <property type="nucleotide sequence ID" value="NZ_BOOP01000048.1"/>
</dbReference>
<feature type="region of interest" description="Disordered" evidence="1">
    <location>
        <begin position="1"/>
        <end position="92"/>
    </location>
</feature>
<gene>
    <name evidence="2" type="ORF">Pph01_79020</name>
</gene>
<name>A0A8J3UIG7_9ACTN</name>
<feature type="compositionally biased region" description="Gly residues" evidence="1">
    <location>
        <begin position="183"/>
        <end position="196"/>
    </location>
</feature>
<feature type="compositionally biased region" description="Basic and acidic residues" evidence="1">
    <location>
        <begin position="382"/>
        <end position="398"/>
    </location>
</feature>
<sequence>MSANDDDKVVRLPRIFMRGSLDAPEPNADSGSAADDVEESAPAPAGSWPRMPGVEEMRPPLALTMPGFPRPDSDEEGAFALPSPDDPDNPTARSALAVAVALMTALGVAAAKGMWHRARHRQALADQTRAAADRSAAKAAVAGPRGGRGSGGSSGSSLLRSLGGGTKGSRAFARRTSDSGGKSSLGGLGKGKGGPHSGSPKGLGLASGKDAKGHKSARSGKTVWDEDTKTRPKRRKGSSGQVELRPRRTADPAVTSGKPSKTKNPNGTPDKGAKPATARKVTWKAPKEGSGKGATAGPKRWTTGRPGTSDKAAPNPTPPNGPRRRKSTWKASTDSAGPKRWTSSKNATGSRADQDKERAQEQATPPPPPGFAGMRPPPAADRTVRVESSERVDQPRQRKHEALALTQEGVRALSAAPKTNTQYRDAELTVYDVIEADADMAEQILDGVAEAEATAEGCDLLRNRLEALHAEIGELKVPGVLLGMVARLMEKTATVKAKAEAIAENLPRASEAISIAGSNAEARHKNPADVTRDMGHTRPAERDYHNE</sequence>
<dbReference type="EMBL" id="BOOP01000048">
    <property type="protein sequence ID" value="GII42899.1"/>
    <property type="molecule type" value="Genomic_DNA"/>
</dbReference>
<feature type="compositionally biased region" description="Pro residues" evidence="1">
    <location>
        <begin position="364"/>
        <end position="379"/>
    </location>
</feature>
<feature type="compositionally biased region" description="Basic and acidic residues" evidence="1">
    <location>
        <begin position="521"/>
        <end position="547"/>
    </location>
</feature>
<keyword evidence="3" id="KW-1185">Reference proteome</keyword>
<feature type="compositionally biased region" description="Polar residues" evidence="1">
    <location>
        <begin position="329"/>
        <end position="351"/>
    </location>
</feature>
<dbReference type="Proteomes" id="UP000622547">
    <property type="component" value="Unassembled WGS sequence"/>
</dbReference>
<feature type="compositionally biased region" description="Gly residues" evidence="1">
    <location>
        <begin position="144"/>
        <end position="154"/>
    </location>
</feature>
<proteinExistence type="predicted"/>
<evidence type="ECO:0000256" key="1">
    <source>
        <dbReference type="SAM" id="MobiDB-lite"/>
    </source>
</evidence>
<comment type="caution">
    <text evidence="2">The sequence shown here is derived from an EMBL/GenBank/DDBJ whole genome shotgun (WGS) entry which is preliminary data.</text>
</comment>
<organism evidence="2 3">
    <name type="scientific">Planotetraspora phitsanulokensis</name>
    <dbReference type="NCBI Taxonomy" id="575192"/>
    <lineage>
        <taxon>Bacteria</taxon>
        <taxon>Bacillati</taxon>
        <taxon>Actinomycetota</taxon>
        <taxon>Actinomycetes</taxon>
        <taxon>Streptosporangiales</taxon>
        <taxon>Streptosporangiaceae</taxon>
        <taxon>Planotetraspora</taxon>
    </lineage>
</organism>
<reference evidence="2 3" key="1">
    <citation type="submission" date="2021-01" db="EMBL/GenBank/DDBJ databases">
        <title>Whole genome shotgun sequence of Planotetraspora phitsanulokensis NBRC 104273.</title>
        <authorList>
            <person name="Komaki H."/>
            <person name="Tamura T."/>
        </authorList>
    </citation>
    <scope>NUCLEOTIDE SEQUENCE [LARGE SCALE GENOMIC DNA]</scope>
    <source>
        <strain evidence="2 3">NBRC 104273</strain>
    </source>
</reference>
<evidence type="ECO:0000313" key="3">
    <source>
        <dbReference type="Proteomes" id="UP000622547"/>
    </source>
</evidence>
<dbReference type="AlphaFoldDB" id="A0A8J3UIG7"/>
<feature type="region of interest" description="Disordered" evidence="1">
    <location>
        <begin position="516"/>
        <end position="547"/>
    </location>
</feature>
<accession>A0A8J3UIG7</accession>
<feature type="region of interest" description="Disordered" evidence="1">
    <location>
        <begin position="120"/>
        <end position="398"/>
    </location>
</feature>
<evidence type="ECO:0000313" key="2">
    <source>
        <dbReference type="EMBL" id="GII42899.1"/>
    </source>
</evidence>
<protein>
    <submittedName>
        <fullName evidence="2">Uncharacterized protein</fullName>
    </submittedName>
</protein>
<feature type="compositionally biased region" description="Basic and acidic residues" evidence="1">
    <location>
        <begin position="1"/>
        <end position="10"/>
    </location>
</feature>